<dbReference type="GO" id="GO:0097255">
    <property type="term" value="C:R2TP complex"/>
    <property type="evidence" value="ECO:0007669"/>
    <property type="project" value="TreeGrafter"/>
</dbReference>
<dbReference type="GO" id="GO:0005737">
    <property type="term" value="C:cytoplasm"/>
    <property type="evidence" value="ECO:0007669"/>
    <property type="project" value="TreeGrafter"/>
</dbReference>
<dbReference type="OMA" id="DNQWEIP"/>
<keyword evidence="6" id="KW-1185">Reference proteome</keyword>
<organism evidence="5 6">
    <name type="scientific">Lachancea thermotolerans (strain ATCC 56472 / CBS 6340 / NRRL Y-8284)</name>
    <name type="common">Yeast</name>
    <name type="synonym">Kluyveromyces thermotolerans</name>
    <dbReference type="NCBI Taxonomy" id="559295"/>
    <lineage>
        <taxon>Eukaryota</taxon>
        <taxon>Fungi</taxon>
        <taxon>Dikarya</taxon>
        <taxon>Ascomycota</taxon>
        <taxon>Saccharomycotina</taxon>
        <taxon>Saccharomycetes</taxon>
        <taxon>Saccharomycetales</taxon>
        <taxon>Saccharomycetaceae</taxon>
        <taxon>Lachancea</taxon>
    </lineage>
</organism>
<reference evidence="5 6" key="1">
    <citation type="journal article" date="2009" name="Genome Res.">
        <title>Comparative genomics of protoploid Saccharomycetaceae.</title>
        <authorList>
            <consortium name="The Genolevures Consortium"/>
            <person name="Souciet J.-L."/>
            <person name="Dujon B."/>
            <person name="Gaillardin C."/>
            <person name="Johnston M."/>
            <person name="Baret P.V."/>
            <person name="Cliften P."/>
            <person name="Sherman D.J."/>
            <person name="Weissenbach J."/>
            <person name="Westhof E."/>
            <person name="Wincker P."/>
            <person name="Jubin C."/>
            <person name="Poulain J."/>
            <person name="Barbe V."/>
            <person name="Segurens B."/>
            <person name="Artiguenave F."/>
            <person name="Anthouard V."/>
            <person name="Vacherie B."/>
            <person name="Val M.-E."/>
            <person name="Fulton R.S."/>
            <person name="Minx P."/>
            <person name="Wilson R."/>
            <person name="Durrens P."/>
            <person name="Jean G."/>
            <person name="Marck C."/>
            <person name="Martin T."/>
            <person name="Nikolski M."/>
            <person name="Rolland T."/>
            <person name="Seret M.-L."/>
            <person name="Casaregola S."/>
            <person name="Despons L."/>
            <person name="Fairhead C."/>
            <person name="Fischer G."/>
            <person name="Lafontaine I."/>
            <person name="Leh V."/>
            <person name="Lemaire M."/>
            <person name="de Montigny J."/>
            <person name="Neuveglise C."/>
            <person name="Thierry A."/>
            <person name="Blanc-Lenfle I."/>
            <person name="Bleykasten C."/>
            <person name="Diffels J."/>
            <person name="Fritsch E."/>
            <person name="Frangeul L."/>
            <person name="Goeffon A."/>
            <person name="Jauniaux N."/>
            <person name="Kachouri-Lafond R."/>
            <person name="Payen C."/>
            <person name="Potier S."/>
            <person name="Pribylova L."/>
            <person name="Ozanne C."/>
            <person name="Richard G.-F."/>
            <person name="Sacerdot C."/>
            <person name="Straub M.-L."/>
            <person name="Talla E."/>
        </authorList>
    </citation>
    <scope>NUCLEOTIDE SEQUENCE [LARGE SCALE GENOMIC DNA]</scope>
    <source>
        <strain evidence="6">ATCC 56472 / CBS 6340 / NRRL Y-8284</strain>
    </source>
</reference>
<evidence type="ECO:0000259" key="4">
    <source>
        <dbReference type="Pfam" id="PF18482"/>
    </source>
</evidence>
<dbReference type="OrthoDB" id="5135119at2759"/>
<dbReference type="GO" id="GO:0006364">
    <property type="term" value="P:rRNA processing"/>
    <property type="evidence" value="ECO:0007669"/>
    <property type="project" value="TreeGrafter"/>
</dbReference>
<feature type="compositionally biased region" description="Low complexity" evidence="2">
    <location>
        <begin position="242"/>
        <end position="252"/>
    </location>
</feature>
<dbReference type="KEGG" id="lth:KLTH0G06028g"/>
<dbReference type="GO" id="GO:1990904">
    <property type="term" value="C:ribonucleoprotein complex"/>
    <property type="evidence" value="ECO:0007669"/>
    <property type="project" value="TreeGrafter"/>
</dbReference>
<dbReference type="EMBL" id="CU928171">
    <property type="protein sequence ID" value="CAR24862.1"/>
    <property type="molecule type" value="Genomic_DNA"/>
</dbReference>
<dbReference type="Pfam" id="PF08190">
    <property type="entry name" value="PIH1"/>
    <property type="match status" value="1"/>
</dbReference>
<dbReference type="eggNOG" id="KOG4356">
    <property type="taxonomic scope" value="Eukaryota"/>
</dbReference>
<dbReference type="GO" id="GO:0000492">
    <property type="term" value="P:box C/D snoRNP assembly"/>
    <property type="evidence" value="ECO:0007669"/>
    <property type="project" value="TreeGrafter"/>
</dbReference>
<name>C5DM51_LACTC</name>
<dbReference type="AlphaFoldDB" id="C5DM51"/>
<dbReference type="HOGENOM" id="CLU_072113_0_0_1"/>
<sequence length="352" mass="38774">MAFLLRALDSSGGDQAPASLCVEPQAAFTIKSKLVSCSGGHYSLGAKIFINVCHDDQIPMPEVPFSPSVVYPLIMSNQWEIPIVTSAARVDQDKKGEQCYVCDCCVNTTCMQWVRKDLQLREILVEWCVESCELRLRAEISREHLAFPKLRLKGDRIPPLEVLTEDLAADFRKEAQELAEVRDPATLLELRRGLADEDEDSGPLNVLNGTDESSSTPPLPPLFPAPAVRPLIEEVGDCGAAHATAASASTSHPVRIPAPGPRRSLSFDVHMGRPVDRPQARLKVQVQSELASLDDYFVAYRSRDNSLIISHNDTQHYFPKEIAIALPHALASQELELSTSFDSGSRTMAIYL</sequence>
<evidence type="ECO:0000313" key="5">
    <source>
        <dbReference type="EMBL" id="CAR24862.1"/>
    </source>
</evidence>
<feature type="compositionally biased region" description="Polar residues" evidence="2">
    <location>
        <begin position="207"/>
        <end position="216"/>
    </location>
</feature>
<dbReference type="InterPro" id="IPR012981">
    <property type="entry name" value="PIH1_N"/>
</dbReference>
<dbReference type="PANTHER" id="PTHR22997:SF0">
    <property type="entry name" value="PIH1 DOMAIN-CONTAINING PROTEIN 1"/>
    <property type="match status" value="1"/>
</dbReference>
<feature type="domain" description="Pih1 Ascomycota CS" evidence="4">
    <location>
        <begin position="265"/>
        <end position="352"/>
    </location>
</feature>
<dbReference type="Proteomes" id="UP000002036">
    <property type="component" value="Chromosome G"/>
</dbReference>
<evidence type="ECO:0000256" key="1">
    <source>
        <dbReference type="ARBA" id="ARBA00008511"/>
    </source>
</evidence>
<dbReference type="InterPro" id="IPR050734">
    <property type="entry name" value="PIH1/Kintoun_subfamily"/>
</dbReference>
<evidence type="ECO:0000313" key="6">
    <source>
        <dbReference type="Proteomes" id="UP000002036"/>
    </source>
</evidence>
<dbReference type="GeneID" id="8293567"/>
<dbReference type="STRING" id="559295.C5DM51"/>
<proteinExistence type="inferred from homology"/>
<dbReference type="PANTHER" id="PTHR22997">
    <property type="entry name" value="PIH1 DOMAIN-CONTAINING PROTEIN 1"/>
    <property type="match status" value="1"/>
</dbReference>
<evidence type="ECO:0000259" key="3">
    <source>
        <dbReference type="Pfam" id="PF08190"/>
    </source>
</evidence>
<dbReference type="InterPro" id="IPR041441">
    <property type="entry name" value="Pih1_CS_Ascomycota"/>
</dbReference>
<feature type="region of interest" description="Disordered" evidence="2">
    <location>
        <begin position="242"/>
        <end position="265"/>
    </location>
</feature>
<dbReference type="Pfam" id="PF18482">
    <property type="entry name" value="Pih1_fungal_CS"/>
    <property type="match status" value="1"/>
</dbReference>
<comment type="similarity">
    <text evidence="1">Belongs to the PIH1 family.</text>
</comment>
<gene>
    <name evidence="5" type="ordered locus">KLTH0G06028g</name>
</gene>
<dbReference type="RefSeq" id="XP_002555299.1">
    <property type="nucleotide sequence ID" value="XM_002555253.1"/>
</dbReference>
<feature type="region of interest" description="Disordered" evidence="2">
    <location>
        <begin position="197"/>
        <end position="221"/>
    </location>
</feature>
<protein>
    <submittedName>
        <fullName evidence="5">KLTH0G06028p</fullName>
    </submittedName>
</protein>
<feature type="domain" description="PIH1 N-terminal" evidence="3">
    <location>
        <begin position="18"/>
        <end position="155"/>
    </location>
</feature>
<dbReference type="InParanoid" id="C5DM51"/>
<accession>C5DM51</accession>
<dbReference type="FunCoup" id="C5DM51">
    <property type="interactions" value="89"/>
</dbReference>
<evidence type="ECO:0000256" key="2">
    <source>
        <dbReference type="SAM" id="MobiDB-lite"/>
    </source>
</evidence>